<dbReference type="Gene3D" id="3.90.1600.10">
    <property type="entry name" value="Palm domain of DNA polymerase"/>
    <property type="match status" value="1"/>
</dbReference>
<dbReference type="InterPro" id="IPR004868">
    <property type="entry name" value="DNA-dir_DNA_pol_B_mt/vir"/>
</dbReference>
<dbReference type="AlphaFoldDB" id="A0A5J4V072"/>
<dbReference type="Gene3D" id="3.30.40.220">
    <property type="match status" value="1"/>
</dbReference>
<evidence type="ECO:0000256" key="8">
    <source>
        <dbReference type="ARBA" id="ARBA00049244"/>
    </source>
</evidence>
<dbReference type="OrthoDB" id="10483819at2759"/>
<keyword evidence="6" id="KW-0239">DNA-directed DNA polymerase</keyword>
<dbReference type="EC" id="2.7.7.7" evidence="2"/>
<feature type="domain" description="DNA-directed DNA polymerase family B mitochondria/virus" evidence="9">
    <location>
        <begin position="522"/>
        <end position="620"/>
    </location>
</feature>
<evidence type="ECO:0000256" key="6">
    <source>
        <dbReference type="ARBA" id="ARBA00022932"/>
    </source>
</evidence>
<dbReference type="InterPro" id="IPR043502">
    <property type="entry name" value="DNA/RNA_pol_sf"/>
</dbReference>
<evidence type="ECO:0000256" key="1">
    <source>
        <dbReference type="ARBA" id="ARBA00005755"/>
    </source>
</evidence>
<gene>
    <name evidence="10" type="ORF">EZS28_028580</name>
</gene>
<evidence type="ECO:0000313" key="10">
    <source>
        <dbReference type="EMBL" id="KAA6375893.1"/>
    </source>
</evidence>
<evidence type="ECO:0000256" key="7">
    <source>
        <dbReference type="ARBA" id="ARBA00023125"/>
    </source>
</evidence>
<evidence type="ECO:0000313" key="11">
    <source>
        <dbReference type="Proteomes" id="UP000324800"/>
    </source>
</evidence>
<dbReference type="GO" id="GO:0003677">
    <property type="term" value="F:DNA binding"/>
    <property type="evidence" value="ECO:0007669"/>
    <property type="project" value="UniProtKB-KW"/>
</dbReference>
<proteinExistence type="inferred from homology"/>
<dbReference type="Proteomes" id="UP000324800">
    <property type="component" value="Unassembled WGS sequence"/>
</dbReference>
<comment type="similarity">
    <text evidence="1">Belongs to the DNA polymerase type-B family.</text>
</comment>
<evidence type="ECO:0000256" key="5">
    <source>
        <dbReference type="ARBA" id="ARBA00022705"/>
    </source>
</evidence>
<dbReference type="Pfam" id="PF03175">
    <property type="entry name" value="DNA_pol_B_2"/>
    <property type="match status" value="1"/>
</dbReference>
<keyword evidence="7" id="KW-0238">DNA-binding</keyword>
<evidence type="ECO:0000256" key="4">
    <source>
        <dbReference type="ARBA" id="ARBA00022695"/>
    </source>
</evidence>
<name>A0A5J4V072_9EUKA</name>
<dbReference type="InterPro" id="IPR006172">
    <property type="entry name" value="DNA-dir_DNA_pol_B"/>
</dbReference>
<evidence type="ECO:0000256" key="3">
    <source>
        <dbReference type="ARBA" id="ARBA00022679"/>
    </source>
</evidence>
<dbReference type="PANTHER" id="PTHR33206">
    <property type="entry name" value="PROTEIN CBG10425"/>
    <property type="match status" value="1"/>
</dbReference>
<dbReference type="EMBL" id="SNRW01010914">
    <property type="protein sequence ID" value="KAA6375893.1"/>
    <property type="molecule type" value="Genomic_DNA"/>
</dbReference>
<dbReference type="SUPFAM" id="SSF56672">
    <property type="entry name" value="DNA/RNA polymerases"/>
    <property type="match status" value="1"/>
</dbReference>
<dbReference type="PROSITE" id="PS00116">
    <property type="entry name" value="DNA_POLYMERASE_B"/>
    <property type="match status" value="1"/>
</dbReference>
<keyword evidence="3" id="KW-0808">Transferase</keyword>
<dbReference type="InterPro" id="IPR017964">
    <property type="entry name" value="DNA-dir_DNA_pol_B_CS"/>
</dbReference>
<dbReference type="GO" id="GO:0006260">
    <property type="term" value="P:DNA replication"/>
    <property type="evidence" value="ECO:0007669"/>
    <property type="project" value="UniProtKB-KW"/>
</dbReference>
<keyword evidence="5" id="KW-0235">DNA replication</keyword>
<comment type="caution">
    <text evidence="10">The sequence shown here is derived from an EMBL/GenBank/DDBJ whole genome shotgun (WGS) entry which is preliminary data.</text>
</comment>
<dbReference type="GO" id="GO:0003887">
    <property type="term" value="F:DNA-directed DNA polymerase activity"/>
    <property type="evidence" value="ECO:0007669"/>
    <property type="project" value="UniProtKB-KW"/>
</dbReference>
<dbReference type="PRINTS" id="PR00106">
    <property type="entry name" value="DNAPOLB"/>
</dbReference>
<protein>
    <recommendedName>
        <fullName evidence="2">DNA-directed DNA polymerase</fullName>
        <ecNumber evidence="2">2.7.7.7</ecNumber>
    </recommendedName>
</protein>
<reference evidence="10 11" key="1">
    <citation type="submission" date="2019-03" db="EMBL/GenBank/DDBJ databases">
        <title>Single cell metagenomics reveals metabolic interactions within the superorganism composed of flagellate Streblomastix strix and complex community of Bacteroidetes bacteria on its surface.</title>
        <authorList>
            <person name="Treitli S.C."/>
            <person name="Kolisko M."/>
            <person name="Husnik F."/>
            <person name="Keeling P."/>
            <person name="Hampl V."/>
        </authorList>
    </citation>
    <scope>NUCLEOTIDE SEQUENCE [LARGE SCALE GENOMIC DNA]</scope>
    <source>
        <strain evidence="10">ST1C</strain>
    </source>
</reference>
<accession>A0A5J4V072</accession>
<dbReference type="InterPro" id="IPR023211">
    <property type="entry name" value="DNA_pol_palm_dom_sf"/>
</dbReference>
<comment type="catalytic activity">
    <reaction evidence="8">
        <text>DNA(n) + a 2'-deoxyribonucleoside 5'-triphosphate = DNA(n+1) + diphosphate</text>
        <dbReference type="Rhea" id="RHEA:22508"/>
        <dbReference type="Rhea" id="RHEA-COMP:17339"/>
        <dbReference type="Rhea" id="RHEA-COMP:17340"/>
        <dbReference type="ChEBI" id="CHEBI:33019"/>
        <dbReference type="ChEBI" id="CHEBI:61560"/>
        <dbReference type="ChEBI" id="CHEBI:173112"/>
        <dbReference type="EC" id="2.7.7.7"/>
    </reaction>
</comment>
<keyword evidence="4" id="KW-0548">Nucleotidyltransferase</keyword>
<dbReference type="GO" id="GO:0000166">
    <property type="term" value="F:nucleotide binding"/>
    <property type="evidence" value="ECO:0007669"/>
    <property type="project" value="InterPro"/>
</dbReference>
<evidence type="ECO:0000259" key="9">
    <source>
        <dbReference type="Pfam" id="PF03175"/>
    </source>
</evidence>
<organism evidence="10 11">
    <name type="scientific">Streblomastix strix</name>
    <dbReference type="NCBI Taxonomy" id="222440"/>
    <lineage>
        <taxon>Eukaryota</taxon>
        <taxon>Metamonada</taxon>
        <taxon>Preaxostyla</taxon>
        <taxon>Oxymonadida</taxon>
        <taxon>Streblomastigidae</taxon>
        <taxon>Streblomastix</taxon>
    </lineage>
</organism>
<sequence>MCHYIIQIITYNFLISHIKRVTVKHKISGVSIQFLDAILFITKESLKQFAIDFGDGGKDGNKGVFPYDAINTENYKEVLQLQIPFSQEDFNNKLRGEQISDDDYKLYLEDSKNFNNRWDYLQYYNELDTTIMIKPIDRVIEMNFSNGIDMFNYVSMASCANPIKYKMACQDFDLNSRYVNKDDSSLICYQPFEFTYDYWCRKIGSYNIQDLKAGRDRKNNINESDYEYYKELIKTSSCWFCKAKFTMLNQPTLDRIDNSLGHSKDNVRFACQYCNVARSNRDAKITRLKIQLKRYYLAKGLPCPITSEDIYHVLRNGITGGLANTFHRYNIKGETHINKMKMEDGKIISQDLDNIMTHITGVDFNSLYPAVFSGLNHHFIKYTGHWIYLPGYELERYEITNEQDKQKALKIINNPLRFSQNKSDIDKVTFFVTEIKGHIDEQYINDYINCPPLIRKLKFRCLENVIGKYMYEHQVKNKLPKDREECKLTSLLSKMRQFMSFSSYYLWFLIDDCHFIIDEVKSIMTFSKHLAFAPFVQHFSQQRIKAKLDKNKGLEQYSKISMNSSYGSDGMNQEQFTDIKMCDRNETFRAHLYKKFKGDRKLADNVYAVEYEKQKFNCSTCIQVAYAVLDCAKYIYMNFYYNFIVRCLDSSKFNFVYGDTDSMMLAVAGNPNKDYNQGFSEIITDQQFYDENFYKFFPDPSKGVYDEKNLLGVAYEHCGSSLIALAPKNYWLLEDLDKKYPQTVKLKGHNLKSNPQINKDAQEDNIRNVTVVQGKNISLRQHQGKMSQIEVFKNGITGTHTKMIVLPN</sequence>
<dbReference type="PANTHER" id="PTHR33206:SF1">
    <property type="entry name" value="DNA-DIRECTED DNA POLYMERASE"/>
    <property type="match status" value="1"/>
</dbReference>
<evidence type="ECO:0000256" key="2">
    <source>
        <dbReference type="ARBA" id="ARBA00012417"/>
    </source>
</evidence>